<dbReference type="InterPro" id="IPR000551">
    <property type="entry name" value="MerR-type_HTH_dom"/>
</dbReference>
<dbReference type="InterPro" id="IPR009061">
    <property type="entry name" value="DNA-bd_dom_put_sf"/>
</dbReference>
<keyword evidence="2" id="KW-0805">Transcription regulation</keyword>
<keyword evidence="4" id="KW-0804">Transcription</keyword>
<dbReference type="CDD" id="cd00592">
    <property type="entry name" value="HTH_MerR-like"/>
    <property type="match status" value="1"/>
</dbReference>
<organism evidence="6 7">
    <name type="scientific">Parvibacter caecicola</name>
    <dbReference type="NCBI Taxonomy" id="747645"/>
    <lineage>
        <taxon>Bacteria</taxon>
        <taxon>Bacillati</taxon>
        <taxon>Actinomycetota</taxon>
        <taxon>Coriobacteriia</taxon>
        <taxon>Coriobacteriales</taxon>
        <taxon>Coriobacteriaceae</taxon>
        <taxon>Parvibacter</taxon>
    </lineage>
</organism>
<evidence type="ECO:0000313" key="7">
    <source>
        <dbReference type="Proteomes" id="UP000309454"/>
    </source>
</evidence>
<name>A0A4T9TA14_9ACTN</name>
<evidence type="ECO:0000256" key="3">
    <source>
        <dbReference type="ARBA" id="ARBA00023125"/>
    </source>
</evidence>
<dbReference type="EMBL" id="SSTM01000003">
    <property type="protein sequence ID" value="TJW10760.1"/>
    <property type="molecule type" value="Genomic_DNA"/>
</dbReference>
<dbReference type="PANTHER" id="PTHR30204:SF69">
    <property type="entry name" value="MERR-FAMILY TRANSCRIPTIONAL REGULATOR"/>
    <property type="match status" value="1"/>
</dbReference>
<dbReference type="AlphaFoldDB" id="A0A4T9TA14"/>
<evidence type="ECO:0000256" key="2">
    <source>
        <dbReference type="ARBA" id="ARBA00023015"/>
    </source>
</evidence>
<keyword evidence="3" id="KW-0238">DNA-binding</keyword>
<dbReference type="SUPFAM" id="SSF46955">
    <property type="entry name" value="Putative DNA-binding domain"/>
    <property type="match status" value="1"/>
</dbReference>
<dbReference type="Gene3D" id="1.10.1660.10">
    <property type="match status" value="1"/>
</dbReference>
<evidence type="ECO:0000313" key="6">
    <source>
        <dbReference type="EMBL" id="TJW10760.1"/>
    </source>
</evidence>
<dbReference type="PANTHER" id="PTHR30204">
    <property type="entry name" value="REDOX-CYCLING DRUG-SENSING TRANSCRIPTIONAL ACTIVATOR SOXR"/>
    <property type="match status" value="1"/>
</dbReference>
<keyword evidence="7" id="KW-1185">Reference proteome</keyword>
<dbReference type="PROSITE" id="PS50937">
    <property type="entry name" value="HTH_MERR_2"/>
    <property type="match status" value="1"/>
</dbReference>
<dbReference type="GO" id="GO:0003677">
    <property type="term" value="F:DNA binding"/>
    <property type="evidence" value="ECO:0007669"/>
    <property type="project" value="UniProtKB-KW"/>
</dbReference>
<dbReference type="InterPro" id="IPR047057">
    <property type="entry name" value="MerR_fam"/>
</dbReference>
<dbReference type="SMART" id="SM00422">
    <property type="entry name" value="HTH_MERR"/>
    <property type="match status" value="1"/>
</dbReference>
<evidence type="ECO:0000256" key="1">
    <source>
        <dbReference type="ARBA" id="ARBA00022491"/>
    </source>
</evidence>
<reference evidence="6 7" key="1">
    <citation type="submission" date="2019-04" db="EMBL/GenBank/DDBJ databases">
        <title>Microbes associate with the intestines of laboratory mice.</title>
        <authorList>
            <person name="Navarre W."/>
            <person name="Wong E."/>
            <person name="Huang K.C."/>
            <person name="Tropini C."/>
            <person name="Ng K."/>
            <person name="Yu B."/>
        </authorList>
    </citation>
    <scope>NUCLEOTIDE SEQUENCE [LARGE SCALE GENOMIC DNA]</scope>
    <source>
        <strain evidence="6 7">NM48_B13</strain>
    </source>
</reference>
<dbReference type="RefSeq" id="WP_136845749.1">
    <property type="nucleotide sequence ID" value="NZ_CAPYQC010000008.1"/>
</dbReference>
<dbReference type="Proteomes" id="UP000309454">
    <property type="component" value="Unassembled WGS sequence"/>
</dbReference>
<keyword evidence="1" id="KW-0678">Repressor</keyword>
<gene>
    <name evidence="6" type="ORF">E5982_05675</name>
</gene>
<proteinExistence type="predicted"/>
<comment type="caution">
    <text evidence="6">The sequence shown here is derived from an EMBL/GenBank/DDBJ whole genome shotgun (WGS) entry which is preliminary data.</text>
</comment>
<dbReference type="GO" id="GO:0003700">
    <property type="term" value="F:DNA-binding transcription factor activity"/>
    <property type="evidence" value="ECO:0007669"/>
    <property type="project" value="InterPro"/>
</dbReference>
<sequence>MTSGEKIHRQSDMHPAPDDAVRLAVRDTNRYKIGEVAALVGMSSESIRYYEREGIISPERNPLSGYRYYSAWDINVLIKARSYRQAGFSMEEVVSIMNGFDTDTVLNRLASKQAELHQSIMHLAKLMYQLKEDAARMEETADAIGSFRFEYRPPMHFLQTQQGYALIASQCRILSDWVKDHGAFILPGGVYEGPSPDDVRYGFFVEDAKLEEVDYHNEQELEAFPGCFCLASSFYSGTGTPLCYGSFQSVLSYMEQEHLEIAASPISRIVHMARDGENAYRSLHQLWIPLSGKSSAHLRPKDMPIEEMLRDLGAYPFGSESLL</sequence>
<feature type="domain" description="HTH merR-type" evidence="5">
    <location>
        <begin position="30"/>
        <end position="99"/>
    </location>
</feature>
<dbReference type="OrthoDB" id="9809391at2"/>
<dbReference type="Pfam" id="PF13411">
    <property type="entry name" value="MerR_1"/>
    <property type="match status" value="1"/>
</dbReference>
<evidence type="ECO:0000256" key="4">
    <source>
        <dbReference type="ARBA" id="ARBA00023163"/>
    </source>
</evidence>
<accession>A0A4T9TA14</accession>
<protein>
    <submittedName>
        <fullName evidence="6">MerR family transcriptional regulator</fullName>
    </submittedName>
</protein>
<evidence type="ECO:0000259" key="5">
    <source>
        <dbReference type="PROSITE" id="PS50937"/>
    </source>
</evidence>